<dbReference type="AlphaFoldDB" id="A0A316W864"/>
<dbReference type="STRING" id="1522189.A0A316W864"/>
<feature type="compositionally biased region" description="Low complexity" evidence="1">
    <location>
        <begin position="51"/>
        <end position="69"/>
    </location>
</feature>
<sequence>MSDAASSGSQDATSSSLRRPALPDRNASQHTVSGMNNQLGQMLRSAALMYDGRQQDSAGQDSSSSSSSSSEEDEDDDGDAKNEALKANRAEAGEASRSSLEWSLRKEEAALADAKDRKHRKAIFEKMDGLRRRKAAPNDRHDWTDTHCSIDGMTSTDWSTCS</sequence>
<keyword evidence="3" id="KW-1185">Reference proteome</keyword>
<dbReference type="Proteomes" id="UP000245783">
    <property type="component" value="Unassembled WGS sequence"/>
</dbReference>
<name>A0A316W864_9BASI</name>
<dbReference type="RefSeq" id="XP_025372091.1">
    <property type="nucleotide sequence ID" value="XM_025511251.1"/>
</dbReference>
<organism evidence="2 3">
    <name type="scientific">Ceraceosorus guamensis</name>
    <dbReference type="NCBI Taxonomy" id="1522189"/>
    <lineage>
        <taxon>Eukaryota</taxon>
        <taxon>Fungi</taxon>
        <taxon>Dikarya</taxon>
        <taxon>Basidiomycota</taxon>
        <taxon>Ustilaginomycotina</taxon>
        <taxon>Exobasidiomycetes</taxon>
        <taxon>Ceraceosorales</taxon>
        <taxon>Ceraceosoraceae</taxon>
        <taxon>Ceraceosorus</taxon>
    </lineage>
</organism>
<feature type="region of interest" description="Disordered" evidence="1">
    <location>
        <begin position="1"/>
        <end position="149"/>
    </location>
</feature>
<reference evidence="2 3" key="1">
    <citation type="journal article" date="2018" name="Mol. Biol. Evol.">
        <title>Broad Genomic Sampling Reveals a Smut Pathogenic Ancestry of the Fungal Clade Ustilaginomycotina.</title>
        <authorList>
            <person name="Kijpornyongpan T."/>
            <person name="Mondo S.J."/>
            <person name="Barry K."/>
            <person name="Sandor L."/>
            <person name="Lee J."/>
            <person name="Lipzen A."/>
            <person name="Pangilinan J."/>
            <person name="LaButti K."/>
            <person name="Hainaut M."/>
            <person name="Henrissat B."/>
            <person name="Grigoriev I.V."/>
            <person name="Spatafora J.W."/>
            <person name="Aime M.C."/>
        </authorList>
    </citation>
    <scope>NUCLEOTIDE SEQUENCE [LARGE SCALE GENOMIC DNA]</scope>
    <source>
        <strain evidence="2 3">MCA 4658</strain>
    </source>
</reference>
<feature type="compositionally biased region" description="Basic and acidic residues" evidence="1">
    <location>
        <begin position="79"/>
        <end position="94"/>
    </location>
</feature>
<proteinExistence type="predicted"/>
<evidence type="ECO:0000256" key="1">
    <source>
        <dbReference type="SAM" id="MobiDB-lite"/>
    </source>
</evidence>
<evidence type="ECO:0000313" key="3">
    <source>
        <dbReference type="Proteomes" id="UP000245783"/>
    </source>
</evidence>
<gene>
    <name evidence="2" type="ORF">IE81DRAFT_243958</name>
</gene>
<dbReference type="GeneID" id="37033121"/>
<feature type="compositionally biased region" description="Basic and acidic residues" evidence="1">
    <location>
        <begin position="103"/>
        <end position="145"/>
    </location>
</feature>
<evidence type="ECO:0000313" key="2">
    <source>
        <dbReference type="EMBL" id="PWN44931.1"/>
    </source>
</evidence>
<dbReference type="EMBL" id="KZ819358">
    <property type="protein sequence ID" value="PWN44931.1"/>
    <property type="molecule type" value="Genomic_DNA"/>
</dbReference>
<accession>A0A316W864</accession>
<feature type="compositionally biased region" description="Low complexity" evidence="1">
    <location>
        <begin position="1"/>
        <end position="16"/>
    </location>
</feature>
<protein>
    <submittedName>
        <fullName evidence="2">Uncharacterized protein</fullName>
    </submittedName>
</protein>
<feature type="compositionally biased region" description="Polar residues" evidence="1">
    <location>
        <begin position="26"/>
        <end position="40"/>
    </location>
</feature>
<dbReference type="InParanoid" id="A0A316W864"/>